<sequence length="873" mass="97263">MKKFGYGPLALSFWIPFASLLLYFVYRHMAPFGSSTILTVDLGQQYLDYFAQFKTTILHDPSSFFYSFSSGLGGDMIGEWSYYLMSPFNLFFLLADAQSLPAWILLVTILKLATAGLTMGLFLKNSYHLKGYAITLFAINYPLSAWFVANALNLLWLDTAILLPLLLCTLHRLLKTGKTWPFIIVLIATILSNYYIAWMIALFLVLYLPIAYQQEDVALSPIKSLIKICLAGVTAIVATAWLWLPTLDQLTLGKTTHSANWTLGFENNPATLFFKLIPGSFDFSQMQTGQANFLVAPVVLFFLWPFFTKKSIRLSEKVASLFALIVLLLATCWIPLVLLFHGGQYPVWYPARFSFLISLLLIVMAARGYDSDQALSNLARGFYLLATLTITVLGSFFMNQLSYLNKPELFTFLFGYLLTLLTLIFVTKKQIKQFLLLLITAVFLMANLALTLNHLSYLTNAEYQKGAKQVTMVNRHLDKDHSWYRVAEGIGRTYNDGFLGYFKAGSHFSSLLPASSSAFFRNMGQIAGDSKISYSNGTIITDSLLSFKYYLDQSQDASADRTQSLKRSFRPDYLQSASQSSGNGWRLVKNERALPVAYAASKEALSFKNQKRYPLQNQANLLKSLVGQSNQQILTQQPLEVSGSYNIQKLGQITGGSIVQIDHKQPSTLVLTFTPQTDGAYYLNLGGAFDLSGVTIIANGQRVTQQTGHDHSVALNVANNAKGQKQLLTFVFDKSVSNRYLDDLALYALDQDLVNQDLNELQQHPLNVEKSNSRYLRGTIQTTKAQPLIMTSIPSAPGWVAKVDGRVVPTKTVAGGLIAIPTTAGQHQITLSYMPPLFLPGLILSATFITVVAVVALFSGYKVRFSLARNRRP</sequence>
<dbReference type="RefSeq" id="WP_187753490.1">
    <property type="nucleotide sequence ID" value="NZ_CAUZLK010000002.1"/>
</dbReference>
<feature type="transmembrane region" description="Helical" evidence="1">
    <location>
        <begin position="64"/>
        <end position="83"/>
    </location>
</feature>
<feature type="transmembrane region" description="Helical" evidence="1">
    <location>
        <begin position="179"/>
        <end position="212"/>
    </location>
</feature>
<reference evidence="2 3" key="1">
    <citation type="submission" date="2023-10" db="EMBL/GenBank/DDBJ databases">
        <authorList>
            <person name="Botero Cardona J."/>
        </authorList>
    </citation>
    <scope>NUCLEOTIDE SEQUENCE [LARGE SCALE GENOMIC DNA]</scope>
    <source>
        <strain evidence="2 3">R-54839</strain>
    </source>
</reference>
<comment type="caution">
    <text evidence="2">The sequence shown here is derived from an EMBL/GenBank/DDBJ whole genome shotgun (WGS) entry which is preliminary data.</text>
</comment>
<feature type="transmembrane region" description="Helical" evidence="1">
    <location>
        <begin position="434"/>
        <end position="455"/>
    </location>
</feature>
<feature type="transmembrane region" description="Helical" evidence="1">
    <location>
        <begin position="143"/>
        <end position="167"/>
    </location>
</feature>
<proteinExistence type="predicted"/>
<feature type="transmembrane region" description="Helical" evidence="1">
    <location>
        <begin position="378"/>
        <end position="397"/>
    </location>
</feature>
<feature type="transmembrane region" description="Helical" evidence="1">
    <location>
        <begin position="103"/>
        <end position="123"/>
    </location>
</feature>
<dbReference type="PANTHER" id="PTHR38454">
    <property type="entry name" value="INTEGRAL MEMBRANE PROTEIN-RELATED"/>
    <property type="match status" value="1"/>
</dbReference>
<keyword evidence="3" id="KW-1185">Reference proteome</keyword>
<feature type="transmembrane region" description="Helical" evidence="1">
    <location>
        <begin position="6"/>
        <end position="26"/>
    </location>
</feature>
<feature type="transmembrane region" description="Helical" evidence="1">
    <location>
        <begin position="409"/>
        <end position="427"/>
    </location>
</feature>
<keyword evidence="1" id="KW-0812">Transmembrane</keyword>
<protein>
    <submittedName>
        <fullName evidence="2">Uncharacterized membrane protein YfhO (YfhO)</fullName>
    </submittedName>
</protein>
<name>A0ABM9MW69_9LACO</name>
<dbReference type="Pfam" id="PF09586">
    <property type="entry name" value="YfhO"/>
    <property type="match status" value="1"/>
</dbReference>
<feature type="transmembrane region" description="Helical" evidence="1">
    <location>
        <begin position="319"/>
        <end position="341"/>
    </location>
</feature>
<feature type="transmembrane region" description="Helical" evidence="1">
    <location>
        <begin position="347"/>
        <end position="366"/>
    </location>
</feature>
<gene>
    <name evidence="2" type="ORF">R54839_PPFHFPJH_01048</name>
</gene>
<evidence type="ECO:0000313" key="2">
    <source>
        <dbReference type="EMBL" id="CAK1244411.1"/>
    </source>
</evidence>
<dbReference type="Proteomes" id="UP001314261">
    <property type="component" value="Unassembled WGS sequence"/>
</dbReference>
<evidence type="ECO:0000313" key="3">
    <source>
        <dbReference type="Proteomes" id="UP001314261"/>
    </source>
</evidence>
<dbReference type="InterPro" id="IPR018580">
    <property type="entry name" value="Uncharacterised_YfhO"/>
</dbReference>
<keyword evidence="1" id="KW-0472">Membrane</keyword>
<feature type="transmembrane region" description="Helical" evidence="1">
    <location>
        <begin position="224"/>
        <end position="244"/>
    </location>
</feature>
<feature type="transmembrane region" description="Helical" evidence="1">
    <location>
        <begin position="837"/>
        <end position="861"/>
    </location>
</feature>
<dbReference type="EMBL" id="CAUZLR010000006">
    <property type="protein sequence ID" value="CAK1244411.1"/>
    <property type="molecule type" value="Genomic_DNA"/>
</dbReference>
<keyword evidence="1" id="KW-1133">Transmembrane helix</keyword>
<organism evidence="2 3">
    <name type="scientific">Fructobacillus fructosus</name>
    <dbReference type="NCBI Taxonomy" id="1631"/>
    <lineage>
        <taxon>Bacteria</taxon>
        <taxon>Bacillati</taxon>
        <taxon>Bacillota</taxon>
        <taxon>Bacilli</taxon>
        <taxon>Lactobacillales</taxon>
        <taxon>Lactobacillaceae</taxon>
        <taxon>Fructobacillus</taxon>
    </lineage>
</organism>
<feature type="transmembrane region" description="Helical" evidence="1">
    <location>
        <begin position="289"/>
        <end position="307"/>
    </location>
</feature>
<dbReference type="PANTHER" id="PTHR38454:SF1">
    <property type="entry name" value="INTEGRAL MEMBRANE PROTEIN"/>
    <property type="match status" value="1"/>
</dbReference>
<evidence type="ECO:0000256" key="1">
    <source>
        <dbReference type="SAM" id="Phobius"/>
    </source>
</evidence>
<accession>A0ABM9MW69</accession>